<protein>
    <submittedName>
        <fullName evidence="3">DUF4236 domain-containing protein</fullName>
    </submittedName>
</protein>
<dbReference type="InterPro" id="IPR025330">
    <property type="entry name" value="DUF4236"/>
</dbReference>
<organism evidence="3 4">
    <name type="scientific">Spectribacter acetivorans</name>
    <dbReference type="NCBI Taxonomy" id="3075603"/>
    <lineage>
        <taxon>Bacteria</taxon>
        <taxon>Pseudomonadati</taxon>
        <taxon>Pseudomonadota</taxon>
        <taxon>Gammaproteobacteria</taxon>
        <taxon>Salinisphaerales</taxon>
        <taxon>Salinisphaeraceae</taxon>
        <taxon>Spectribacter</taxon>
    </lineage>
</organism>
<dbReference type="RefSeq" id="WP_311660653.1">
    <property type="nucleotide sequence ID" value="NZ_JAVRHY010000025.1"/>
</dbReference>
<dbReference type="Pfam" id="PF13181">
    <property type="entry name" value="TPR_8"/>
    <property type="match status" value="2"/>
</dbReference>
<evidence type="ECO:0000256" key="1">
    <source>
        <dbReference type="SAM" id="MobiDB-lite"/>
    </source>
</evidence>
<feature type="non-terminal residue" evidence="3">
    <location>
        <position position="1"/>
    </location>
</feature>
<accession>A0ABU3BCU6</accession>
<dbReference type="InterPro" id="IPR019734">
    <property type="entry name" value="TPR_rpt"/>
</dbReference>
<evidence type="ECO:0000259" key="2">
    <source>
        <dbReference type="Pfam" id="PF14020"/>
    </source>
</evidence>
<proteinExistence type="predicted"/>
<dbReference type="InterPro" id="IPR011990">
    <property type="entry name" value="TPR-like_helical_dom_sf"/>
</dbReference>
<dbReference type="EMBL" id="JAVRHY010000025">
    <property type="protein sequence ID" value="MDT0619920.1"/>
    <property type="molecule type" value="Genomic_DNA"/>
</dbReference>
<name>A0ABU3BCU6_9GAMM</name>
<reference evidence="3 4" key="1">
    <citation type="submission" date="2023-09" db="EMBL/GenBank/DDBJ databases">
        <authorList>
            <person name="Rey-Velasco X."/>
        </authorList>
    </citation>
    <scope>NUCLEOTIDE SEQUENCE [LARGE SCALE GENOMIC DNA]</scope>
    <source>
        <strain evidence="3 4">P385</strain>
    </source>
</reference>
<sequence>DWTPNLIMPLRFFQRFKIAPGLTLNLSKWGGSLSVGPPGAKFTFGTAGTRGTVGIPGSGLYYTEHNPLDRRRGKRGSPAPEGESAADRLDLGFFRRLITPPEEEAFVDGLRQIHEGDEAGAWNTLSQATAQADAAFMAGVLALKRQQPEAAIDCFSSALDRGETLGELFRKYEIRPTVSLSITDHIDARIEPAARGIALALAEAYQMSAQWSEALDVLESIHAAQPEDSVVTLSMVEILAAEIATPDAYQRVVSLTRDADNTDEIRAAICYWKGRALHELGLHTAARDALTLAFRRKKDRSDAFLLAVQYERACVYDALGKKTRAREEFERIYAADPGYEDVSSRLGLVG</sequence>
<feature type="region of interest" description="Disordered" evidence="1">
    <location>
        <begin position="64"/>
        <end position="85"/>
    </location>
</feature>
<feature type="domain" description="DUF4236" evidence="2">
    <location>
        <begin position="10"/>
        <end position="63"/>
    </location>
</feature>
<dbReference type="SUPFAM" id="SSF48452">
    <property type="entry name" value="TPR-like"/>
    <property type="match status" value="1"/>
</dbReference>
<dbReference type="Proteomes" id="UP001259982">
    <property type="component" value="Unassembled WGS sequence"/>
</dbReference>
<comment type="caution">
    <text evidence="3">The sequence shown here is derived from an EMBL/GenBank/DDBJ whole genome shotgun (WGS) entry which is preliminary data.</text>
</comment>
<dbReference type="SMART" id="SM00028">
    <property type="entry name" value="TPR"/>
    <property type="match status" value="4"/>
</dbReference>
<keyword evidence="4" id="KW-1185">Reference proteome</keyword>
<evidence type="ECO:0000313" key="4">
    <source>
        <dbReference type="Proteomes" id="UP001259982"/>
    </source>
</evidence>
<gene>
    <name evidence="3" type="ORF">RM531_15740</name>
</gene>
<evidence type="ECO:0000313" key="3">
    <source>
        <dbReference type="EMBL" id="MDT0619920.1"/>
    </source>
</evidence>
<dbReference type="Gene3D" id="1.25.40.10">
    <property type="entry name" value="Tetratricopeptide repeat domain"/>
    <property type="match status" value="2"/>
</dbReference>
<dbReference type="Pfam" id="PF14020">
    <property type="entry name" value="DUF4236"/>
    <property type="match status" value="1"/>
</dbReference>